<name>A0A1H7WPW6_OLID1</name>
<evidence type="ECO:0000313" key="3">
    <source>
        <dbReference type="Proteomes" id="UP000199421"/>
    </source>
</evidence>
<reference evidence="3" key="1">
    <citation type="submission" date="2016-10" db="EMBL/GenBank/DDBJ databases">
        <authorList>
            <person name="Varghese N."/>
            <person name="Submissions S."/>
        </authorList>
    </citation>
    <scope>NUCLEOTIDE SEQUENCE [LARGE SCALE GENOMIC DNA]</scope>
    <source>
        <strain evidence="3">DSM 18733</strain>
    </source>
</reference>
<gene>
    <name evidence="2" type="ORF">SAMN05661044_04610</name>
</gene>
<accession>A0A1H7WPW6</accession>
<keyword evidence="3" id="KW-1185">Reference proteome</keyword>
<feature type="domain" description="KilA-N DNA-binding" evidence="1">
    <location>
        <begin position="118"/>
        <end position="178"/>
    </location>
</feature>
<dbReference type="RefSeq" id="WP_202907920.1">
    <property type="nucleotide sequence ID" value="NZ_FOAF01000009.1"/>
</dbReference>
<dbReference type="STRING" id="407022.SAMN05661044_04610"/>
<evidence type="ECO:0000313" key="2">
    <source>
        <dbReference type="EMBL" id="SEM23616.1"/>
    </source>
</evidence>
<organism evidence="2 3">
    <name type="scientific">Olivibacter domesticus</name>
    <name type="common">Pseudosphingobacterium domesticum</name>
    <dbReference type="NCBI Taxonomy" id="407022"/>
    <lineage>
        <taxon>Bacteria</taxon>
        <taxon>Pseudomonadati</taxon>
        <taxon>Bacteroidota</taxon>
        <taxon>Sphingobacteriia</taxon>
        <taxon>Sphingobacteriales</taxon>
        <taxon>Sphingobacteriaceae</taxon>
        <taxon>Olivibacter</taxon>
    </lineage>
</organism>
<protein>
    <submittedName>
        <fullName evidence="2">ORF6N domain-containing protein</fullName>
    </submittedName>
</protein>
<proteinExistence type="predicted"/>
<dbReference type="EMBL" id="FOAF01000009">
    <property type="protein sequence ID" value="SEM23616.1"/>
    <property type="molecule type" value="Genomic_DNA"/>
</dbReference>
<dbReference type="AlphaFoldDB" id="A0A1H7WPW6"/>
<dbReference type="InterPro" id="IPR018873">
    <property type="entry name" value="KilA-N_DNA-bd_domain"/>
</dbReference>
<evidence type="ECO:0000259" key="1">
    <source>
        <dbReference type="Pfam" id="PF10543"/>
    </source>
</evidence>
<dbReference type="Pfam" id="PF10543">
    <property type="entry name" value="ORF6N"/>
    <property type="match status" value="1"/>
</dbReference>
<sequence length="212" mass="24528">MLNGSLKTFTDPNHQIIKLEFSAEIRIDNLALSTISKEGVASLLAHELLHGYLSYRNIDYKKQTAQHSYIAANYLSALSSFLQNKFGIPANDAMTMTKININNPNQDLLILDNILQERIFNIQGVQVMIDRNFAELYEVEIKAINQAVKRNIDWFPQNFRFQLTAEEKNELVTICDRFEKLKHAIVTANALRYRKLRYLNQKSFNITNCDLQ</sequence>
<dbReference type="Proteomes" id="UP000199421">
    <property type="component" value="Unassembled WGS sequence"/>
</dbReference>